<dbReference type="Proteomes" id="UP000032180">
    <property type="component" value="Chromosome 7"/>
</dbReference>
<dbReference type="Gramene" id="LPERR07G15450.6">
    <property type="protein sequence ID" value="LPERR07G15450.6"/>
    <property type="gene ID" value="LPERR07G15450"/>
</dbReference>
<sequence length="59" mass="6626">MGSRQRAGANRPAEFSRAEREDGGAVATYQEEAEQTTSSRRQTHHVSRTSAHVSFPFYQ</sequence>
<evidence type="ECO:0000313" key="2">
    <source>
        <dbReference type="EnsemblPlants" id="LPERR07G15450.6"/>
    </source>
</evidence>
<dbReference type="HOGENOM" id="CLU_2964176_0_0_1"/>
<proteinExistence type="predicted"/>
<feature type="compositionally biased region" description="Basic and acidic residues" evidence="1">
    <location>
        <begin position="14"/>
        <end position="23"/>
    </location>
</feature>
<keyword evidence="3" id="KW-1185">Reference proteome</keyword>
<organism evidence="2 3">
    <name type="scientific">Leersia perrieri</name>
    <dbReference type="NCBI Taxonomy" id="77586"/>
    <lineage>
        <taxon>Eukaryota</taxon>
        <taxon>Viridiplantae</taxon>
        <taxon>Streptophyta</taxon>
        <taxon>Embryophyta</taxon>
        <taxon>Tracheophyta</taxon>
        <taxon>Spermatophyta</taxon>
        <taxon>Magnoliopsida</taxon>
        <taxon>Liliopsida</taxon>
        <taxon>Poales</taxon>
        <taxon>Poaceae</taxon>
        <taxon>BOP clade</taxon>
        <taxon>Oryzoideae</taxon>
        <taxon>Oryzeae</taxon>
        <taxon>Oryzinae</taxon>
        <taxon>Leersia</taxon>
    </lineage>
</organism>
<feature type="region of interest" description="Disordered" evidence="1">
    <location>
        <begin position="1"/>
        <end position="59"/>
    </location>
</feature>
<evidence type="ECO:0000256" key="1">
    <source>
        <dbReference type="SAM" id="MobiDB-lite"/>
    </source>
</evidence>
<reference evidence="2" key="3">
    <citation type="submission" date="2015-04" db="UniProtKB">
        <authorList>
            <consortium name="EnsemblPlants"/>
        </authorList>
    </citation>
    <scope>IDENTIFICATION</scope>
</reference>
<evidence type="ECO:0000313" key="3">
    <source>
        <dbReference type="Proteomes" id="UP000032180"/>
    </source>
</evidence>
<reference evidence="2 3" key="1">
    <citation type="submission" date="2012-08" db="EMBL/GenBank/DDBJ databases">
        <title>Oryza genome evolution.</title>
        <authorList>
            <person name="Wing R.A."/>
        </authorList>
    </citation>
    <scope>NUCLEOTIDE SEQUENCE</scope>
</reference>
<accession>A0A0D9X042</accession>
<protein>
    <submittedName>
        <fullName evidence="2">Uncharacterized protein</fullName>
    </submittedName>
</protein>
<name>A0A0D9X042_9ORYZ</name>
<dbReference type="EnsemblPlants" id="LPERR07G15450.6">
    <property type="protein sequence ID" value="LPERR07G15450.6"/>
    <property type="gene ID" value="LPERR07G15450"/>
</dbReference>
<dbReference type="AlphaFoldDB" id="A0A0D9X042"/>
<reference evidence="3" key="2">
    <citation type="submission" date="2013-12" db="EMBL/GenBank/DDBJ databases">
        <authorList>
            <person name="Yu Y."/>
            <person name="Lee S."/>
            <person name="de Baynast K."/>
            <person name="Wissotski M."/>
            <person name="Liu L."/>
            <person name="Talag J."/>
            <person name="Goicoechea J."/>
            <person name="Angelova A."/>
            <person name="Jetty R."/>
            <person name="Kudrna D."/>
            <person name="Golser W."/>
            <person name="Rivera L."/>
            <person name="Zhang J."/>
            <person name="Wing R."/>
        </authorList>
    </citation>
    <scope>NUCLEOTIDE SEQUENCE</scope>
</reference>